<dbReference type="RefSeq" id="XP_012770792.1">
    <property type="nucleotide sequence ID" value="XM_012915338.1"/>
</dbReference>
<proteinExistence type="predicted"/>
<protein>
    <recommendedName>
        <fullName evidence="3">C3H1-type domain-containing protein</fullName>
    </recommendedName>
</protein>
<reference evidence="2" key="2">
    <citation type="submission" date="2014-06" db="EMBL/GenBank/DDBJ databases">
        <authorList>
            <person name="Aslett M."/>
            <person name="De Silva Nishadi"/>
        </authorList>
    </citation>
    <scope>NUCLEOTIDE SEQUENCE</scope>
    <source>
        <strain evidence="2">Bond</strain>
    </source>
</reference>
<evidence type="ECO:0000313" key="2">
    <source>
        <dbReference type="EMBL" id="CDR71849.1"/>
    </source>
</evidence>
<name>A0A061BTN1_BABBI</name>
<sequence length="1505" mass="168311">MEVRSLESNVWDDLNKLRNAISNLASEVDKDTMQNVLVKEALSQLSTAKGVLNGTIGPDGSIQVASDIMDSLFTKTIQTPLSIAINNIETQFGRLYNVIKAGKTGAGKEKKTMENVLTEIRDKVIDIKGSEFGAKGLVEILAKTEAYAETFKEDDSKKGFEGVVTAWIKNILENNGVIRRWLDDYVAFNKGQFDSKNDITDATQMHPKIITAIKQVLEGMTGKSGKEVTRLLQKANDPINVNRKIEVHLDAVKSGIDMFGKDLDEKLKKQKNSGGFDIDEILENIARGVKSQDVKSKYSNYTLHGVVEGTLAALSSIASQSSSQIHKLLKTCKFEKLDDTLEVTNGLLGRLYQAFTGNDPPAKNVDLAIKAVSEQVDGLNSKFSEVKKTFDIAVRNLPRAVDVYEKSAIAQIRVAARTAISKALEKFTTYYTGDMNVRAIMEQFDLAKNTLEHALELIDSQIEAAKSVPEFVKNLQGEAHELTTELRANLFDKINVIRQAVHNTSDVFDEVMKAVSDALSAASTNATTGVESLKSQLLAISNHAFDEVTRQVKTVFAEQHKADMDALHKCVETQLQAVKQIIDVDLRSGIKCLLKVMNDKSTLESWGKSLPQPAPRGEANRKTLGKTAQELKQYVDNIQVNIQYQLVCHGKPIDEMSKLSEIEKAFDKLLDYLKDDETTKHARKYLFDHQFTSLLSTLSSSLHLLSPSAFANPRHPELLDAVKKGLQGFVGEMGRVYVNGYDGGDKIKRWTHKETGDVELTADGRNGAKVFVSILTILYESVMNLGEECKSAEFQAIYTSKENNKNVLGDFLSGCGYTVSKSYNSHEGHLRNEQDCSGTFIYRTLLNKEVNGSQNVEHVKTWKQEMKKENKFTHPRDADDTKITLLDMLDYLFEKLEKYNDVCHLSTLTATRQPCSVYEMLVWLSGLPHSPVHKPKLDLTVLQVIADINKHENDAADNEGDMEITVEMGDSPSVSLATPKDTTVAAYPENVLYADIREAITHVCATAYDVLITIAGHGDAYTTYSGDYSNNSMRFYYPASGEDCLDMLLDILRRLLPTLQFLKTQCENSTSNNGWRSCKYGKEIKTAKWPCTEHSSDDSNTDPNCQPTSPLQSYLNDCLPGNIPHLLTSIGCKAKCDSCPTVKRGMPCLTPLGFRGFSGYTKTGRDLCHILTKFLGNEHVGGLFCLLPKPPKTLPEHFQFALSLVKGWVSTANITKHVKNKFSFQTRFQSSFETSIEKLSVELCKSPSVLTNALASAYGSESGVHLSCQDNHIVNLTSHEICINDSKDVRCAPYLTALCKDTYHYLVHNHTDLYVSWSVYLPWDFWNCLNNFYKDLCDIFCQDWGCQKCLRGDICKKGSHASVDEKSGIPHCRCQSIVSCKGVSPTLYRYGFAFADASSLTKSKFEKKCSDFCKHLYDILHSQYFKNVFKICDEFIFTIRQPFIWLNVAFWLLSFLYLLHIMVIRLDLLHIKSHLHSPSSHRIAAQSLLAAGRVNKLNRVFYLQP</sequence>
<evidence type="ECO:0000256" key="1">
    <source>
        <dbReference type="SAM" id="Phobius"/>
    </source>
</evidence>
<keyword evidence="1" id="KW-0472">Membrane</keyword>
<gene>
    <name evidence="2" type="ORF">BBBOND_0005080</name>
</gene>
<accession>A0A061BTN1</accession>
<dbReference type="VEuPathDB" id="PiroplasmaDB:BBBOND_0005080"/>
<dbReference type="KEGG" id="bbig:BBBOND_0005080"/>
<dbReference type="EMBL" id="LK055199">
    <property type="protein sequence ID" value="CDR71849.1"/>
    <property type="molecule type" value="Genomic_DNA"/>
</dbReference>
<dbReference type="GeneID" id="24562066"/>
<organism evidence="2">
    <name type="scientific">Babesia bigemina</name>
    <dbReference type="NCBI Taxonomy" id="5866"/>
    <lineage>
        <taxon>Eukaryota</taxon>
        <taxon>Sar</taxon>
        <taxon>Alveolata</taxon>
        <taxon>Apicomplexa</taxon>
        <taxon>Aconoidasida</taxon>
        <taxon>Piroplasmida</taxon>
        <taxon>Babesiidae</taxon>
        <taxon>Babesia</taxon>
    </lineage>
</organism>
<keyword evidence="1" id="KW-1133">Transmembrane helix</keyword>
<reference evidence="2" key="1">
    <citation type="journal article" date="2014" name="Nucleic Acids Res.">
        <title>The evolutionary dynamics of variant antigen genes in Babesia reveal a history of genomic innovation underlying host-parasite interaction.</title>
        <authorList>
            <person name="Jackson A.P."/>
            <person name="Otto T.D."/>
            <person name="Darby A."/>
            <person name="Ramaprasad A."/>
            <person name="Xia D."/>
            <person name="Echaide I.E."/>
            <person name="Farber M."/>
            <person name="Gahlot S."/>
            <person name="Gamble J."/>
            <person name="Gupta D."/>
            <person name="Gupta Y."/>
            <person name="Jackson L."/>
            <person name="Malandrin L."/>
            <person name="Malas T.B."/>
            <person name="Moussa E."/>
            <person name="Nair M."/>
            <person name="Reid AJ."/>
            <person name="Sanders M."/>
            <person name="Sharma J."/>
            <person name="Tracey A."/>
            <person name="Quail M.A."/>
            <person name="Weir W."/>
            <person name="Wastling J.M."/>
            <person name="Hall N."/>
            <person name="Willadsen P."/>
            <person name="Lingelbach K."/>
            <person name="Shiels B."/>
            <person name="Tait A."/>
            <person name="Berriman M."/>
            <person name="Allred D.R."/>
            <person name="Pain A."/>
        </authorList>
    </citation>
    <scope>NUCLEOTIDE SEQUENCE</scope>
    <source>
        <strain evidence="2">Bond</strain>
    </source>
</reference>
<dbReference type="OrthoDB" id="5792673at2759"/>
<feature type="transmembrane region" description="Helical" evidence="1">
    <location>
        <begin position="1443"/>
        <end position="1464"/>
    </location>
</feature>
<keyword evidence="1" id="KW-0812">Transmembrane</keyword>
<evidence type="ECO:0008006" key="3">
    <source>
        <dbReference type="Google" id="ProtNLM"/>
    </source>
</evidence>